<feature type="compositionally biased region" description="Low complexity" evidence="2">
    <location>
        <begin position="984"/>
        <end position="1002"/>
    </location>
</feature>
<feature type="coiled-coil region" evidence="1">
    <location>
        <begin position="820"/>
        <end position="889"/>
    </location>
</feature>
<dbReference type="InterPro" id="IPR036020">
    <property type="entry name" value="WW_dom_sf"/>
</dbReference>
<feature type="region of interest" description="Disordered" evidence="2">
    <location>
        <begin position="106"/>
        <end position="138"/>
    </location>
</feature>
<proteinExistence type="predicted"/>
<dbReference type="PROSITE" id="PS50020">
    <property type="entry name" value="WW_DOMAIN_2"/>
    <property type="match status" value="1"/>
</dbReference>
<feature type="compositionally biased region" description="Low complexity" evidence="2">
    <location>
        <begin position="295"/>
        <end position="309"/>
    </location>
</feature>
<feature type="region of interest" description="Disordered" evidence="2">
    <location>
        <begin position="959"/>
        <end position="1046"/>
    </location>
</feature>
<feature type="region of interest" description="Disordered" evidence="2">
    <location>
        <begin position="1081"/>
        <end position="1177"/>
    </location>
</feature>
<dbReference type="PANTHER" id="PTHR21715">
    <property type="entry name" value="RH04127P"/>
    <property type="match status" value="1"/>
</dbReference>
<evidence type="ECO:0000259" key="3">
    <source>
        <dbReference type="PROSITE" id="PS50020"/>
    </source>
</evidence>
<dbReference type="EMBL" id="JAFJZO010000017">
    <property type="protein sequence ID" value="KAG5508247.1"/>
    <property type="molecule type" value="Genomic_DNA"/>
</dbReference>
<feature type="region of interest" description="Disordered" evidence="2">
    <location>
        <begin position="288"/>
        <end position="309"/>
    </location>
</feature>
<protein>
    <recommendedName>
        <fullName evidence="3">WW domain-containing protein</fullName>
    </recommendedName>
</protein>
<dbReference type="Pfam" id="PF00397">
    <property type="entry name" value="WW"/>
    <property type="match status" value="1"/>
</dbReference>
<accession>A0A836ILJ4</accession>
<dbReference type="OrthoDB" id="6344460at2759"/>
<feature type="domain" description="WW" evidence="3">
    <location>
        <begin position="64"/>
        <end position="97"/>
    </location>
</feature>
<dbReference type="GeneID" id="94291538"/>
<dbReference type="SMART" id="SM00456">
    <property type="entry name" value="WW"/>
    <property type="match status" value="1"/>
</dbReference>
<feature type="compositionally biased region" description="Low complexity" evidence="2">
    <location>
        <begin position="966"/>
        <end position="975"/>
    </location>
</feature>
<keyword evidence="5" id="KW-1185">Reference proteome</keyword>
<keyword evidence="1" id="KW-0175">Coiled coil</keyword>
<gene>
    <name evidence="4" type="ORF">JKF63_05503</name>
</gene>
<feature type="coiled-coil region" evidence="1">
    <location>
        <begin position="258"/>
        <end position="285"/>
    </location>
</feature>
<evidence type="ECO:0000256" key="1">
    <source>
        <dbReference type="SAM" id="Coils"/>
    </source>
</evidence>
<dbReference type="CDD" id="cd00201">
    <property type="entry name" value="WW"/>
    <property type="match status" value="1"/>
</dbReference>
<evidence type="ECO:0000256" key="2">
    <source>
        <dbReference type="SAM" id="MobiDB-lite"/>
    </source>
</evidence>
<dbReference type="SUPFAM" id="SSF51045">
    <property type="entry name" value="WW domain"/>
    <property type="match status" value="1"/>
</dbReference>
<sequence length="1362" mass="146998">MTDIPSAGEVFRSDDGTVSTILPTNYGEDYEPSEEELKEYAEYIGIDPAKEPALMWIAKDGLRAALPDGWRACQTDDNEVYYFNFQTGESLWDHPMDAHYKSLVEKERAKRSGSGGGTRAEPATSAAPLSSPTSTATGSTKAIADTFFLKPVTTGPLGHTRGSLTDVSGAGVAAAMTGTTQAKSLRVPGSFMNDGISAPRAPPDVSDILGLSSATSRHPAPGLSRTTANAGLSRVKEWEASLRKRLESENEAQLRTLRIELDKKADEERQRLSEARTRLQKELDAAWEQETSGEAAHSADASIATSSTAQRSMQLAREVKQIEESWKARLHDVGTRVRQLQQQVEEKQQALLRTVQQSPEELRGLLEASNAAEVAQLRETKRKEADVLLAEVKKEQGSELTKARLQANKTVAATEEEVGMEFEKKMQQCRDRNTAMLAALQEAVATKQAIFAEKEKAAAAGAAASGASSAATMPSAPAESTAQGTSSDGVEAVIAEAQAAADAEVAKAREASAAATARLREEYASRKREKELALEAAQVQRNRLSSSLVAQEPNSGTSIGLSNPGGSSGVPGISAENQAKLDEEVRKLRDEADRAARIFEEETKLMVENKRSGRPLTATPLGDVAASVSAEAIAALSRTANQEQRVREAENTRHFMAVKQLEAKHDQAVRAMKAQLEKNLASSSSSSAPAAFNPRQQPSFNAQLTARKRAWLRDHPAPSAEMPKLPPVPALPAATLESEMTALCMPSEDEQARLINSRLAEVREEVQEEYDMEAQSLQQTREKELETWKDTYRSSRVAEVQKALDGLRRAAAAKAKAGAEAEAEAAIAGEERRLEKLQSELQQLEAAIVTADDEHESQMRGLEQSISVLETSLAQLRAQSRREEEAKAEQLHLRQQQRLMAEYIGKSPTASQAPAPSSVLYISEEEAAGEVAALHARWTSLIRALRAAVQQEMEAYGRALEESSSKRNSASSAGATATRPPGFAAASACPRSSAPVSSTSTSCEGGTLTHATSSLPPPAPFSSVETGHVSLGQPPALHRPPKHQPTSSYAFGTNSAILLGCSTPLPRHLLDQDDSVACSTSMGGAVPRVSVSSPTPRPYRDARSTGAGAHGTLSVQHLGPSRSPHSQPDLLWPEGRPLSCADDPLKACSQHRDPSQSAGTSSAARPAGVPPGPSAQQITPAFADRVSYTGGSVMDNVCDNAAATQVHCHAARLFALQQLVRTRRHALQARRLEIEALREEWRADMHACKKRGDRAQAALLREAKVELEVRARQLNEEVLRLRGMHDVVQGEIRQLFRLHATCTHPEDQVARRGEACRSPTSSSKKIGDVVELLQSMVNRTERLEELLLMRRLETHSPSLPPS</sequence>
<evidence type="ECO:0000313" key="5">
    <source>
        <dbReference type="Proteomes" id="UP000674318"/>
    </source>
</evidence>
<dbReference type="RefSeq" id="XP_067758136.1">
    <property type="nucleotide sequence ID" value="XM_067901461.1"/>
</dbReference>
<reference evidence="4 5" key="1">
    <citation type="submission" date="2021-02" db="EMBL/GenBank/DDBJ databases">
        <title>Porcisia hertigi Genome sequencing and assembly.</title>
        <authorList>
            <person name="Almutairi H."/>
            <person name="Gatherer D."/>
        </authorList>
    </citation>
    <scope>NUCLEOTIDE SEQUENCE [LARGE SCALE GENOMIC DNA]</scope>
    <source>
        <strain evidence="4 5">C119</strain>
    </source>
</reference>
<organism evidence="4 5">
    <name type="scientific">Porcisia hertigi</name>
    <dbReference type="NCBI Taxonomy" id="2761500"/>
    <lineage>
        <taxon>Eukaryota</taxon>
        <taxon>Discoba</taxon>
        <taxon>Euglenozoa</taxon>
        <taxon>Kinetoplastea</taxon>
        <taxon>Metakinetoplastina</taxon>
        <taxon>Trypanosomatida</taxon>
        <taxon>Trypanosomatidae</taxon>
        <taxon>Leishmaniinae</taxon>
        <taxon>Porcisia</taxon>
    </lineage>
</organism>
<dbReference type="PANTHER" id="PTHR21715:SF3">
    <property type="entry name" value="WW DOMAIN-CONTAINING PROTEIN"/>
    <property type="match status" value="1"/>
</dbReference>
<dbReference type="InterPro" id="IPR053233">
    <property type="entry name" value="ABRA-related"/>
</dbReference>
<feature type="compositionally biased region" description="Low complexity" evidence="2">
    <location>
        <begin position="120"/>
        <end position="138"/>
    </location>
</feature>
<feature type="region of interest" description="Disordered" evidence="2">
    <location>
        <begin position="543"/>
        <end position="574"/>
    </location>
</feature>
<feature type="coiled-coil region" evidence="1">
    <location>
        <begin position="330"/>
        <end position="357"/>
    </location>
</feature>
<evidence type="ECO:0000313" key="4">
    <source>
        <dbReference type="EMBL" id="KAG5508247.1"/>
    </source>
</evidence>
<dbReference type="Gene3D" id="3.30.1470.10">
    <property type="entry name" value="Photosystem I PsaD, reaction center subunit II"/>
    <property type="match status" value="1"/>
</dbReference>
<feature type="compositionally biased region" description="Polar residues" evidence="2">
    <location>
        <begin position="543"/>
        <end position="565"/>
    </location>
</feature>
<dbReference type="Proteomes" id="UP000674318">
    <property type="component" value="Chromosome 17"/>
</dbReference>
<dbReference type="KEGG" id="phet:94291538"/>
<dbReference type="InterPro" id="IPR001202">
    <property type="entry name" value="WW_dom"/>
</dbReference>
<feature type="coiled-coil region" evidence="1">
    <location>
        <begin position="1257"/>
        <end position="1284"/>
    </location>
</feature>
<comment type="caution">
    <text evidence="4">The sequence shown here is derived from an EMBL/GenBank/DDBJ whole genome shotgun (WGS) entry which is preliminary data.</text>
</comment>
<name>A0A836ILJ4_9TRYP</name>